<dbReference type="RefSeq" id="WP_350933115.1">
    <property type="nucleotide sequence ID" value="NZ_CP157762.1"/>
</dbReference>
<dbReference type="Pfam" id="PF02627">
    <property type="entry name" value="CMD"/>
    <property type="match status" value="1"/>
</dbReference>
<dbReference type="InterPro" id="IPR003779">
    <property type="entry name" value="CMD-like"/>
</dbReference>
<dbReference type="EMBL" id="CP157762">
    <property type="protein sequence ID" value="XBP93456.1"/>
    <property type="molecule type" value="Genomic_DNA"/>
</dbReference>
<evidence type="ECO:0000313" key="3">
    <source>
        <dbReference type="EMBL" id="XCH74154.1"/>
    </source>
</evidence>
<dbReference type="NCBIfam" id="TIGR00778">
    <property type="entry name" value="ahpD_dom"/>
    <property type="match status" value="1"/>
</dbReference>
<gene>
    <name evidence="3" type="ORF">ABUL08_28470</name>
    <name evidence="2" type="ORF">VK199_28385</name>
</gene>
<name>A0AAU8HE77_9ACTN</name>
<dbReference type="GO" id="GO:0051920">
    <property type="term" value="F:peroxiredoxin activity"/>
    <property type="evidence" value="ECO:0007669"/>
    <property type="project" value="InterPro"/>
</dbReference>
<reference evidence="3" key="2">
    <citation type="submission" date="2024-06" db="EMBL/GenBank/DDBJ databases">
        <title>Micromonospora mangrovi CCTCC AA 2012012 genome sequences.</title>
        <authorList>
            <person name="Gao J."/>
        </authorList>
    </citation>
    <scope>NUCLEOTIDE SEQUENCE</scope>
    <source>
        <strain evidence="3">CCTCC AA 2012012</strain>
    </source>
</reference>
<dbReference type="InterPro" id="IPR004675">
    <property type="entry name" value="AhpD_core"/>
</dbReference>
<sequence>MIAGRAVSSVAQRQVRHVSPVSPSAARGLVADVYQQVAEEMRMVIPPASLHSPSPEALAAYWMLLREPLLPSGAAGRRVKEAVAAAVSVANTCPYCVDMHTMGLYDLVGERDAETIATGDGDRLADPVLRDLVVFAGAAHRPDAELPELVAGPWRAEIVGVLVSFHYLCRMVNVFLAPYLVPPRLGPRGRRRFKQGMSVVLRPTLHDLRTAGRSLALAPAAELPPAAAWAAGDPAIAGAAARAYAIFDRLGERAVPESVRGLVEARTGAWQGQPMGLSRRWCEPDVDTLPPGDRAAGRLALLTALSSYQVDDEVVAAFRRERPDDRDLVELVAWAGYTAARRIGVRFTGVAQR</sequence>
<organism evidence="3">
    <name type="scientific">Micromonospora sp. CCTCC AA 2012012</name>
    <dbReference type="NCBI Taxonomy" id="3111921"/>
    <lineage>
        <taxon>Bacteria</taxon>
        <taxon>Bacillati</taxon>
        <taxon>Actinomycetota</taxon>
        <taxon>Actinomycetes</taxon>
        <taxon>Micromonosporales</taxon>
        <taxon>Micromonosporaceae</taxon>
        <taxon>Micromonospora</taxon>
    </lineage>
</organism>
<dbReference type="Gene3D" id="1.20.1290.10">
    <property type="entry name" value="AhpD-like"/>
    <property type="match status" value="2"/>
</dbReference>
<evidence type="ECO:0000259" key="1">
    <source>
        <dbReference type="Pfam" id="PF02627"/>
    </source>
</evidence>
<proteinExistence type="predicted"/>
<dbReference type="InterPro" id="IPR029032">
    <property type="entry name" value="AhpD-like"/>
</dbReference>
<dbReference type="SUPFAM" id="SSF69118">
    <property type="entry name" value="AhpD-like"/>
    <property type="match status" value="2"/>
</dbReference>
<evidence type="ECO:0000313" key="2">
    <source>
        <dbReference type="EMBL" id="XBP93456.1"/>
    </source>
</evidence>
<feature type="domain" description="Carboxymuconolactone decarboxylase-like" evidence="1">
    <location>
        <begin position="57"/>
        <end position="104"/>
    </location>
</feature>
<reference evidence="2" key="1">
    <citation type="submission" date="2024-01" db="EMBL/GenBank/DDBJ databases">
        <title>The genome sequence of Micromonospora mangrovi CCTCC AA 2012012.</title>
        <authorList>
            <person name="Gao J."/>
        </authorList>
    </citation>
    <scope>NUCLEOTIDE SEQUENCE</scope>
    <source>
        <strain evidence="2">CCTCC AA 2012012</strain>
    </source>
</reference>
<accession>A0AAU8HE77</accession>
<dbReference type="EMBL" id="CP159342">
    <property type="protein sequence ID" value="XCH74154.1"/>
    <property type="molecule type" value="Genomic_DNA"/>
</dbReference>
<dbReference type="AlphaFoldDB" id="A0AAU8HE77"/>
<protein>
    <submittedName>
        <fullName evidence="3">Carboxymuconolactone decarboxylase family protein</fullName>
    </submittedName>
</protein>